<organism evidence="3 4">
    <name type="scientific">Daphnia magna</name>
    <dbReference type="NCBI Taxonomy" id="35525"/>
    <lineage>
        <taxon>Eukaryota</taxon>
        <taxon>Metazoa</taxon>
        <taxon>Ecdysozoa</taxon>
        <taxon>Arthropoda</taxon>
        <taxon>Crustacea</taxon>
        <taxon>Branchiopoda</taxon>
        <taxon>Diplostraca</taxon>
        <taxon>Cladocera</taxon>
        <taxon>Anomopoda</taxon>
        <taxon>Daphniidae</taxon>
        <taxon>Daphnia</taxon>
    </lineage>
</organism>
<feature type="coiled-coil region" evidence="1">
    <location>
        <begin position="85"/>
        <end position="133"/>
    </location>
</feature>
<keyword evidence="1" id="KW-0175">Coiled coil</keyword>
<name>A0ABR0A904_9CRUS</name>
<gene>
    <name evidence="3" type="ORF">OUZ56_003390</name>
</gene>
<proteinExistence type="predicted"/>
<dbReference type="EMBL" id="JAOYFB010000036">
    <property type="protein sequence ID" value="KAK4021475.1"/>
    <property type="molecule type" value="Genomic_DNA"/>
</dbReference>
<sequence length="400" mass="45428">MELQSELIRPSRNKHRSNAVTAMRVIDRREAVTELEQKLAKSKKQLLREEVTSFEKRTAIAEKREQLEYEELQSLQLFQTNLKIRESVLSALENDEEECRKLSEEQHLHLLQMQQLEGDLTQLMTKLEFLQNYQNTISDVEGFDRVVSKFQELNQTWQNTVTDYHEILTSATKSTFRKGHPMEAVMRTLVGTNAADGQRVTHSRESTDSNKTARNAQWQTCTMVESFKQHGHTYLAIVNLAAHLSFHPIARTLTNVGGSNLRAVKPTKTLFGKKDELERVPSIEQINLPVQSNKERWRALAAAAMGDGRGQTRGETDASVSSDIGRATDSMSIEIENKLLASADVCSVSPICPKQSIINQIAVSKLNFIEQILYDLTLIKDEIEFHTDPLFYNEPGHSFA</sequence>
<evidence type="ECO:0000256" key="2">
    <source>
        <dbReference type="SAM" id="MobiDB-lite"/>
    </source>
</evidence>
<comment type="caution">
    <text evidence="3">The sequence shown here is derived from an EMBL/GenBank/DDBJ whole genome shotgun (WGS) entry which is preliminary data.</text>
</comment>
<evidence type="ECO:0000256" key="1">
    <source>
        <dbReference type="SAM" id="Coils"/>
    </source>
</evidence>
<keyword evidence="4" id="KW-1185">Reference proteome</keyword>
<feature type="region of interest" description="Disordered" evidence="2">
    <location>
        <begin position="304"/>
        <end position="323"/>
    </location>
</feature>
<feature type="region of interest" description="Disordered" evidence="2">
    <location>
        <begin position="195"/>
        <end position="214"/>
    </location>
</feature>
<protein>
    <submittedName>
        <fullName evidence="3">Uncharacterized protein</fullName>
    </submittedName>
</protein>
<reference evidence="3 4" key="1">
    <citation type="journal article" date="2023" name="Nucleic Acids Res.">
        <title>The hologenome of Daphnia magna reveals possible DNA methylation and microbiome-mediated evolution of the host genome.</title>
        <authorList>
            <person name="Chaturvedi A."/>
            <person name="Li X."/>
            <person name="Dhandapani V."/>
            <person name="Marshall H."/>
            <person name="Kissane S."/>
            <person name="Cuenca-Cambronero M."/>
            <person name="Asole G."/>
            <person name="Calvet F."/>
            <person name="Ruiz-Romero M."/>
            <person name="Marangio P."/>
            <person name="Guigo R."/>
            <person name="Rago D."/>
            <person name="Mirbahai L."/>
            <person name="Eastwood N."/>
            <person name="Colbourne J.K."/>
            <person name="Zhou J."/>
            <person name="Mallon E."/>
            <person name="Orsini L."/>
        </authorList>
    </citation>
    <scope>NUCLEOTIDE SEQUENCE [LARGE SCALE GENOMIC DNA]</scope>
    <source>
        <strain evidence="3">LRV0_1</strain>
    </source>
</reference>
<evidence type="ECO:0000313" key="4">
    <source>
        <dbReference type="Proteomes" id="UP001234178"/>
    </source>
</evidence>
<dbReference type="Proteomes" id="UP001234178">
    <property type="component" value="Unassembled WGS sequence"/>
</dbReference>
<accession>A0ABR0A904</accession>
<evidence type="ECO:0000313" key="3">
    <source>
        <dbReference type="EMBL" id="KAK4021475.1"/>
    </source>
</evidence>